<protein>
    <recommendedName>
        <fullName evidence="3">DUF1203 domain-containing protein</fullName>
    </recommendedName>
</protein>
<comment type="caution">
    <text evidence="1">The sequence shown here is derived from an EMBL/GenBank/DDBJ whole genome shotgun (WGS) entry which is preliminary data.</text>
</comment>
<name>A0A091B480_9GAMM</name>
<dbReference type="AlphaFoldDB" id="A0A091B480"/>
<dbReference type="Proteomes" id="UP000029392">
    <property type="component" value="Unassembled WGS sequence"/>
</dbReference>
<dbReference type="STRING" id="1384054.N790_08615"/>
<dbReference type="eggNOG" id="ENOG5032SY9">
    <property type="taxonomic scope" value="Bacteria"/>
</dbReference>
<evidence type="ECO:0008006" key="3">
    <source>
        <dbReference type="Google" id="ProtNLM"/>
    </source>
</evidence>
<accession>A0A091B480</accession>
<dbReference type="RefSeq" id="WP_043803707.1">
    <property type="nucleotide sequence ID" value="NZ_AVCH01000169.1"/>
</dbReference>
<reference evidence="1 2" key="1">
    <citation type="submission" date="2013-09" db="EMBL/GenBank/DDBJ databases">
        <title>Genome sequencing of Arenimonas malthae.</title>
        <authorList>
            <person name="Chen F."/>
            <person name="Wang G."/>
        </authorList>
    </citation>
    <scope>NUCLEOTIDE SEQUENCE [LARGE SCALE GENOMIC DNA]</scope>
    <source>
        <strain evidence="1 2">CC-JY-1</strain>
    </source>
</reference>
<dbReference type="Pfam" id="PF06718">
    <property type="entry name" value="DUF1203"/>
    <property type="match status" value="1"/>
</dbReference>
<evidence type="ECO:0000313" key="2">
    <source>
        <dbReference type="Proteomes" id="UP000029392"/>
    </source>
</evidence>
<gene>
    <name evidence="1" type="ORF">N790_08615</name>
</gene>
<dbReference type="EMBL" id="AVCH01000169">
    <property type="protein sequence ID" value="KFN46496.1"/>
    <property type="molecule type" value="Genomic_DNA"/>
</dbReference>
<dbReference type="InterPro" id="IPR009593">
    <property type="entry name" value="DUF1203"/>
</dbReference>
<dbReference type="PATRIC" id="fig|1384054.3.peg.1783"/>
<sequence>MDIRIRGLDPAPYHALFEASPDELAARRAVVRVADKMPGFPCRATLEDAVPGETVLLVNHTHQDAETPFHSAHAVYFRLAAHAPYDEVNQVPPALARRTLSLRAFDADGWLLGFRLVPGTEMLDAARELLAEPRAAYLHAHYAGAGCYAAWVGRADAAQAA</sequence>
<proteinExistence type="predicted"/>
<organism evidence="1 2">
    <name type="scientific">Arenimonas malthae CC-JY-1</name>
    <dbReference type="NCBI Taxonomy" id="1384054"/>
    <lineage>
        <taxon>Bacteria</taxon>
        <taxon>Pseudomonadati</taxon>
        <taxon>Pseudomonadota</taxon>
        <taxon>Gammaproteobacteria</taxon>
        <taxon>Lysobacterales</taxon>
        <taxon>Lysobacteraceae</taxon>
        <taxon>Arenimonas</taxon>
    </lineage>
</organism>
<keyword evidence="2" id="KW-1185">Reference proteome</keyword>
<evidence type="ECO:0000313" key="1">
    <source>
        <dbReference type="EMBL" id="KFN46496.1"/>
    </source>
</evidence>